<evidence type="ECO:0000313" key="1">
    <source>
        <dbReference type="EMBL" id="OXC76168.1"/>
    </source>
</evidence>
<sequence length="43" mass="4939">MERLNSCAPNVYDAVVRLHGFNLTRAAKDSELPHMKQLKQPMQ</sequence>
<protein>
    <submittedName>
        <fullName evidence="1">Uncharacterized protein</fullName>
    </submittedName>
</protein>
<name>A0A226WZX6_CABSO</name>
<evidence type="ECO:0000313" key="2">
    <source>
        <dbReference type="Proteomes" id="UP000214720"/>
    </source>
</evidence>
<comment type="caution">
    <text evidence="1">The sequence shown here is derived from an EMBL/GenBank/DDBJ whole genome shotgun (WGS) entry which is preliminary data.</text>
</comment>
<reference evidence="2" key="1">
    <citation type="submission" date="2017-01" db="EMBL/GenBank/DDBJ databases">
        <title>Genome Analysis of Deinococcus marmoris KOPRI26562.</title>
        <authorList>
            <person name="Kim J.H."/>
            <person name="Oh H.-M."/>
        </authorList>
    </citation>
    <scope>NUCLEOTIDE SEQUENCE [LARGE SCALE GENOMIC DNA]</scope>
    <source>
        <strain evidence="2">PAMC 26633</strain>
    </source>
</reference>
<dbReference type="AlphaFoldDB" id="A0A226WZX6"/>
<organism evidence="1 2">
    <name type="scientific">Caballeronia sordidicola</name>
    <name type="common">Burkholderia sordidicola</name>
    <dbReference type="NCBI Taxonomy" id="196367"/>
    <lineage>
        <taxon>Bacteria</taxon>
        <taxon>Pseudomonadati</taxon>
        <taxon>Pseudomonadota</taxon>
        <taxon>Betaproteobacteria</taxon>
        <taxon>Burkholderiales</taxon>
        <taxon>Burkholderiaceae</taxon>
        <taxon>Caballeronia</taxon>
    </lineage>
</organism>
<accession>A0A226WZX6</accession>
<dbReference type="Proteomes" id="UP000214720">
    <property type="component" value="Unassembled WGS sequence"/>
</dbReference>
<proteinExistence type="predicted"/>
<dbReference type="EMBL" id="MTHB01000139">
    <property type="protein sequence ID" value="OXC76168.1"/>
    <property type="molecule type" value="Genomic_DNA"/>
</dbReference>
<gene>
    <name evidence="1" type="ORF">BSU04_23360</name>
</gene>